<comment type="caution">
    <text evidence="2">The sequence shown here is derived from an EMBL/GenBank/DDBJ whole genome shotgun (WGS) entry which is preliminary data.</text>
</comment>
<proteinExistence type="predicted"/>
<dbReference type="SUPFAM" id="SSF50965">
    <property type="entry name" value="Galactose oxidase, central domain"/>
    <property type="match status" value="1"/>
</dbReference>
<name>A0AAU9LXJ9_9ASTR</name>
<organism evidence="2 3">
    <name type="scientific">Lactuca virosa</name>
    <dbReference type="NCBI Taxonomy" id="75947"/>
    <lineage>
        <taxon>Eukaryota</taxon>
        <taxon>Viridiplantae</taxon>
        <taxon>Streptophyta</taxon>
        <taxon>Embryophyta</taxon>
        <taxon>Tracheophyta</taxon>
        <taxon>Spermatophyta</taxon>
        <taxon>Magnoliopsida</taxon>
        <taxon>eudicotyledons</taxon>
        <taxon>Gunneridae</taxon>
        <taxon>Pentapetalae</taxon>
        <taxon>asterids</taxon>
        <taxon>campanulids</taxon>
        <taxon>Asterales</taxon>
        <taxon>Asteraceae</taxon>
        <taxon>Cichorioideae</taxon>
        <taxon>Cichorieae</taxon>
        <taxon>Lactucinae</taxon>
        <taxon>Lactuca</taxon>
    </lineage>
</organism>
<dbReference type="NCBIfam" id="TIGR01640">
    <property type="entry name" value="F_box_assoc_1"/>
    <property type="match status" value="1"/>
</dbReference>
<dbReference type="EMBL" id="CAKMRJ010000001">
    <property type="protein sequence ID" value="CAH1414390.1"/>
    <property type="molecule type" value="Genomic_DNA"/>
</dbReference>
<dbReference type="Pfam" id="PF00646">
    <property type="entry name" value="F-box"/>
    <property type="match status" value="1"/>
</dbReference>
<dbReference type="InterPro" id="IPR036047">
    <property type="entry name" value="F-box-like_dom_sf"/>
</dbReference>
<dbReference type="AlphaFoldDB" id="A0AAU9LXJ9"/>
<evidence type="ECO:0000313" key="3">
    <source>
        <dbReference type="Proteomes" id="UP001157418"/>
    </source>
</evidence>
<feature type="domain" description="F-box" evidence="1">
    <location>
        <begin position="40"/>
        <end position="80"/>
    </location>
</feature>
<dbReference type="SUPFAM" id="SSF81383">
    <property type="entry name" value="F-box domain"/>
    <property type="match status" value="1"/>
</dbReference>
<dbReference type="InterPro" id="IPR017451">
    <property type="entry name" value="F-box-assoc_interact_dom"/>
</dbReference>
<dbReference type="Pfam" id="PF08268">
    <property type="entry name" value="FBA_3"/>
    <property type="match status" value="1"/>
</dbReference>
<dbReference type="InterPro" id="IPR013187">
    <property type="entry name" value="F-box-assoc_dom_typ3"/>
</dbReference>
<protein>
    <recommendedName>
        <fullName evidence="1">F-box domain-containing protein</fullName>
    </recommendedName>
</protein>
<reference evidence="2 3" key="1">
    <citation type="submission" date="2022-01" db="EMBL/GenBank/DDBJ databases">
        <authorList>
            <person name="Xiong W."/>
            <person name="Schranz E."/>
        </authorList>
    </citation>
    <scope>NUCLEOTIDE SEQUENCE [LARGE SCALE GENOMIC DNA]</scope>
</reference>
<dbReference type="Gene3D" id="1.20.1280.50">
    <property type="match status" value="1"/>
</dbReference>
<dbReference type="SMART" id="SM00256">
    <property type="entry name" value="FBOX"/>
    <property type="match status" value="1"/>
</dbReference>
<dbReference type="PANTHER" id="PTHR31672">
    <property type="entry name" value="BNACNNG10540D PROTEIN"/>
    <property type="match status" value="1"/>
</dbReference>
<dbReference type="InterPro" id="IPR001810">
    <property type="entry name" value="F-box_dom"/>
</dbReference>
<gene>
    <name evidence="2" type="ORF">LVIROSA_LOCUS2306</name>
</gene>
<keyword evidence="3" id="KW-1185">Reference proteome</keyword>
<dbReference type="PANTHER" id="PTHR31672:SF6">
    <property type="entry name" value="F-BOX DOMAIN-CONTAINING PROTEIN"/>
    <property type="match status" value="1"/>
</dbReference>
<evidence type="ECO:0000259" key="1">
    <source>
        <dbReference type="SMART" id="SM00256"/>
    </source>
</evidence>
<dbReference type="CDD" id="cd22157">
    <property type="entry name" value="F-box_AtFBW1-like"/>
    <property type="match status" value="1"/>
</dbReference>
<evidence type="ECO:0000313" key="2">
    <source>
        <dbReference type="EMBL" id="CAH1414390.1"/>
    </source>
</evidence>
<accession>A0AAU9LXJ9</accession>
<dbReference type="InterPro" id="IPR011043">
    <property type="entry name" value="Gal_Oxase/kelch_b-propeller"/>
</dbReference>
<dbReference type="InterPro" id="IPR050796">
    <property type="entry name" value="SCF_F-box_component"/>
</dbReference>
<sequence>MGHSSSDEAILHSCIKSSLLLDRSPIHCSSSPNYRMLDNLCEELMVEILTRLPPKSLLQFRSVSKSLHSCIDSPGFIRRHTSRSPQRLAFTHLVGHNYIKEYGDDVFCTLHAEDQLPLRGYIGITAVKFPHRNINIVGSCNGILCLLGCKDGVISLWNPSIMRQLTLPDCPRRCIYGLGIGFGFDPITDDNKIVSIPINGNGKGESSFVYALKTGAWRPIVSPMPLYSKSLSRSVYLNGVLHWVVGRCFPDSEQVEVGYIMTLDLRTHVFGMIALPKPCWETRRLATIQGSLAVITIVGDDSWVWVRRDADDSWSVVLESRANQVGFGVTKVLELSNSGDLLLDDVSDGFQVYNPKTGVRSLLVDFNDTSSLVNMNMYVESLHLLHMGTACEINHLFLQEKNKKKPNLVTSFKSISENDCLDYLFQYF</sequence>
<dbReference type="Proteomes" id="UP001157418">
    <property type="component" value="Unassembled WGS sequence"/>
</dbReference>